<sequence length="69" mass="7423">MRFSAFTLAAFSLLATHVSAQTEPVYHCDISKPARLDIAAAVPSLWESAELASKEPLAPALCDFLVSNM</sequence>
<evidence type="ECO:0000313" key="2">
    <source>
        <dbReference type="EMBL" id="KAJ3567553.1"/>
    </source>
</evidence>
<evidence type="ECO:0000256" key="1">
    <source>
        <dbReference type="SAM" id="SignalP"/>
    </source>
</evidence>
<feature type="signal peptide" evidence="1">
    <location>
        <begin position="1"/>
        <end position="20"/>
    </location>
</feature>
<gene>
    <name evidence="2" type="ORF">NP233_g6291</name>
</gene>
<feature type="chain" id="PRO_5042021966" evidence="1">
    <location>
        <begin position="21"/>
        <end position="69"/>
    </location>
</feature>
<comment type="caution">
    <text evidence="2">The sequence shown here is derived from an EMBL/GenBank/DDBJ whole genome shotgun (WGS) entry which is preliminary data.</text>
</comment>
<name>A0AAD5YVN6_9AGAR</name>
<organism evidence="2 3">
    <name type="scientific">Leucocoprinus birnbaumii</name>
    <dbReference type="NCBI Taxonomy" id="56174"/>
    <lineage>
        <taxon>Eukaryota</taxon>
        <taxon>Fungi</taxon>
        <taxon>Dikarya</taxon>
        <taxon>Basidiomycota</taxon>
        <taxon>Agaricomycotina</taxon>
        <taxon>Agaricomycetes</taxon>
        <taxon>Agaricomycetidae</taxon>
        <taxon>Agaricales</taxon>
        <taxon>Agaricineae</taxon>
        <taxon>Agaricaceae</taxon>
        <taxon>Leucocoprinus</taxon>
    </lineage>
</organism>
<keyword evidence="3" id="KW-1185">Reference proteome</keyword>
<reference evidence="2" key="1">
    <citation type="submission" date="2022-07" db="EMBL/GenBank/DDBJ databases">
        <title>Genome Sequence of Leucocoprinus birnbaumii.</title>
        <authorList>
            <person name="Buettner E."/>
        </authorList>
    </citation>
    <scope>NUCLEOTIDE SEQUENCE</scope>
    <source>
        <strain evidence="2">VT141</strain>
    </source>
</reference>
<evidence type="ECO:0000313" key="3">
    <source>
        <dbReference type="Proteomes" id="UP001213000"/>
    </source>
</evidence>
<accession>A0AAD5YVN6</accession>
<dbReference type="AlphaFoldDB" id="A0AAD5YVN6"/>
<dbReference type="EMBL" id="JANIEX010000405">
    <property type="protein sequence ID" value="KAJ3567553.1"/>
    <property type="molecule type" value="Genomic_DNA"/>
</dbReference>
<protein>
    <submittedName>
        <fullName evidence="2">Uncharacterized protein</fullName>
    </submittedName>
</protein>
<proteinExistence type="predicted"/>
<keyword evidence="1" id="KW-0732">Signal</keyword>
<dbReference type="Proteomes" id="UP001213000">
    <property type="component" value="Unassembled WGS sequence"/>
</dbReference>